<dbReference type="Proteomes" id="UP000199079">
    <property type="component" value="Unassembled WGS sequence"/>
</dbReference>
<dbReference type="EMBL" id="FNPC01000004">
    <property type="protein sequence ID" value="SDY25691.1"/>
    <property type="molecule type" value="Genomic_DNA"/>
</dbReference>
<feature type="compositionally biased region" description="Low complexity" evidence="1">
    <location>
        <begin position="65"/>
        <end position="79"/>
    </location>
</feature>
<evidence type="ECO:0000256" key="1">
    <source>
        <dbReference type="SAM" id="MobiDB-lite"/>
    </source>
</evidence>
<dbReference type="AlphaFoldDB" id="A0A1H3IDC1"/>
<evidence type="ECO:0000313" key="2">
    <source>
        <dbReference type="EMBL" id="SDY25691.1"/>
    </source>
</evidence>
<evidence type="ECO:0008006" key="4">
    <source>
        <dbReference type="Google" id="ProtNLM"/>
    </source>
</evidence>
<keyword evidence="3" id="KW-1185">Reference proteome</keyword>
<feature type="region of interest" description="Disordered" evidence="1">
    <location>
        <begin position="50"/>
        <end position="79"/>
    </location>
</feature>
<name>A0A1H3IDC1_9EURY</name>
<organism evidence="2 3">
    <name type="scientific">Halopenitus persicus</name>
    <dbReference type="NCBI Taxonomy" id="1048396"/>
    <lineage>
        <taxon>Archaea</taxon>
        <taxon>Methanobacteriati</taxon>
        <taxon>Methanobacteriota</taxon>
        <taxon>Stenosarchaea group</taxon>
        <taxon>Halobacteria</taxon>
        <taxon>Halobacteriales</taxon>
        <taxon>Haloferacaceae</taxon>
        <taxon>Halopenitus</taxon>
    </lineage>
</organism>
<proteinExistence type="predicted"/>
<accession>A0A1H3IDC1</accession>
<sequence length="79" mass="9061">MGLTEEAVRDLCTDAVFDRGRTYREQGRYESATVVYRALVESLDDHMELWSTDRTTTSRRRSRLRSTATSTASRRPTGT</sequence>
<protein>
    <recommendedName>
        <fullName evidence="4">Tetratricopeptide repeat-containing protein</fullName>
    </recommendedName>
</protein>
<gene>
    <name evidence="2" type="ORF">SAMN05216564_10481</name>
</gene>
<evidence type="ECO:0000313" key="3">
    <source>
        <dbReference type="Proteomes" id="UP000199079"/>
    </source>
</evidence>
<reference evidence="3" key="1">
    <citation type="submission" date="2016-10" db="EMBL/GenBank/DDBJ databases">
        <authorList>
            <person name="Varghese N."/>
            <person name="Submissions S."/>
        </authorList>
    </citation>
    <scope>NUCLEOTIDE SEQUENCE [LARGE SCALE GENOMIC DNA]</scope>
    <source>
        <strain evidence="3">DC30,IBRC 10041,KCTC 4046</strain>
    </source>
</reference>
<dbReference type="OrthoDB" id="41163at2157"/>